<keyword evidence="2" id="KW-1185">Reference proteome</keyword>
<accession>A0A8J7U779</accession>
<dbReference type="InterPro" id="IPR017946">
    <property type="entry name" value="PLC-like_Pdiesterase_TIM-brl"/>
</dbReference>
<dbReference type="AlphaFoldDB" id="A0A8J7U779"/>
<reference evidence="1" key="1">
    <citation type="submission" date="2021-03" db="EMBL/GenBank/DDBJ databases">
        <authorList>
            <person name="Wang G."/>
        </authorList>
    </citation>
    <scope>NUCLEOTIDE SEQUENCE</scope>
    <source>
        <strain evidence="1">KCTC 12899</strain>
    </source>
</reference>
<dbReference type="RefSeq" id="WP_207861101.1">
    <property type="nucleotide sequence ID" value="NZ_JAFREP010000022.1"/>
</dbReference>
<protein>
    <recommendedName>
        <fullName evidence="3">Phosphatidylinositol diacylglycerol-lyase</fullName>
    </recommendedName>
</protein>
<dbReference type="PROSITE" id="PS50007">
    <property type="entry name" value="PIPLC_X_DOMAIN"/>
    <property type="match status" value="1"/>
</dbReference>
<dbReference type="EMBL" id="JAFREP010000022">
    <property type="protein sequence ID" value="MBO1321126.1"/>
    <property type="molecule type" value="Genomic_DNA"/>
</dbReference>
<dbReference type="PANTHER" id="PTHR13593">
    <property type="match status" value="1"/>
</dbReference>
<proteinExistence type="predicted"/>
<gene>
    <name evidence="1" type="ORF">J3U88_21785</name>
</gene>
<dbReference type="GO" id="GO:0008081">
    <property type="term" value="F:phosphoric diester hydrolase activity"/>
    <property type="evidence" value="ECO:0007669"/>
    <property type="project" value="InterPro"/>
</dbReference>
<dbReference type="PANTHER" id="PTHR13593:SF113">
    <property type="entry name" value="SI:DKEY-266F7.9"/>
    <property type="match status" value="1"/>
</dbReference>
<dbReference type="GO" id="GO:0006629">
    <property type="term" value="P:lipid metabolic process"/>
    <property type="evidence" value="ECO:0007669"/>
    <property type="project" value="InterPro"/>
</dbReference>
<evidence type="ECO:0008006" key="3">
    <source>
        <dbReference type="Google" id="ProtNLM"/>
    </source>
</evidence>
<organism evidence="1 2">
    <name type="scientific">Acanthopleuribacter pedis</name>
    <dbReference type="NCBI Taxonomy" id="442870"/>
    <lineage>
        <taxon>Bacteria</taxon>
        <taxon>Pseudomonadati</taxon>
        <taxon>Acidobacteriota</taxon>
        <taxon>Holophagae</taxon>
        <taxon>Acanthopleuribacterales</taxon>
        <taxon>Acanthopleuribacteraceae</taxon>
        <taxon>Acanthopleuribacter</taxon>
    </lineage>
</organism>
<dbReference type="SUPFAM" id="SSF51695">
    <property type="entry name" value="PLC-like phosphodiesterases"/>
    <property type="match status" value="1"/>
</dbReference>
<sequence>MGKGALMVALNLDTRAHGSTISDTKCMYTDGDQGSMLNLFDNAELGPMSAVPALGQSPAYIEAKGGGSCALQQSHFQLNFSGEAAGAVGINLQTAADPVKITKQEGPVWVQWTQADIPIPWQGTPGIGVLRTNPNPPSQAPFENISGAGWMGSLLAADGAFGRRSLNKVSLPAAHDAAMGEINNCTTFANARITQTQRLSIAGQLQAGIRYFDIRPFLPANQSGDAPTFTTGHFSVVPVVGAQGCEGESIHGILSSVKAFVAAQPRELVILKFSHAMTSKGKPFDTATQQALISQMKSELGDALFTAQVGEKVGLMTVNQIINGGKRVLCVFDGLDAGLYDAPGGVLKFGGISCDMDKPLQPIANEEHTNFDLFDCYSGTENAVFMMTDQLTKYRRFTDATWSQGEMFLLSFTLTLSDFNSTPAGGDLSILDLADTANPLLWQYATAMFPGPAGNITQPPNLVYVDAVDDQTPLRAALYFNSQVAS</sequence>
<evidence type="ECO:0000313" key="2">
    <source>
        <dbReference type="Proteomes" id="UP000664417"/>
    </source>
</evidence>
<dbReference type="Proteomes" id="UP000664417">
    <property type="component" value="Unassembled WGS sequence"/>
</dbReference>
<dbReference type="Gene3D" id="3.20.20.190">
    <property type="entry name" value="Phosphatidylinositol (PI) phosphodiesterase"/>
    <property type="match status" value="1"/>
</dbReference>
<comment type="caution">
    <text evidence="1">The sequence shown here is derived from an EMBL/GenBank/DDBJ whole genome shotgun (WGS) entry which is preliminary data.</text>
</comment>
<evidence type="ECO:0000313" key="1">
    <source>
        <dbReference type="EMBL" id="MBO1321126.1"/>
    </source>
</evidence>
<name>A0A8J7U779_9BACT</name>
<dbReference type="InterPro" id="IPR051057">
    <property type="entry name" value="PI-PLC_domain"/>
</dbReference>